<dbReference type="AlphaFoldDB" id="A0A8H5BXY7"/>
<dbReference type="Gene3D" id="3.40.50.300">
    <property type="entry name" value="P-loop containing nucleotide triphosphate hydrolases"/>
    <property type="match status" value="1"/>
</dbReference>
<protein>
    <recommendedName>
        <fullName evidence="3">Helicase C-terminal domain-containing protein</fullName>
    </recommendedName>
</protein>
<dbReference type="SUPFAM" id="SSF52540">
    <property type="entry name" value="P-loop containing nucleoside triphosphate hydrolases"/>
    <property type="match status" value="1"/>
</dbReference>
<dbReference type="InterPro" id="IPR027417">
    <property type="entry name" value="P-loop_NTPase"/>
</dbReference>
<dbReference type="EMBL" id="JAACJM010000323">
    <property type="protein sequence ID" value="KAF5331500.1"/>
    <property type="molecule type" value="Genomic_DNA"/>
</dbReference>
<dbReference type="Proteomes" id="UP000559256">
    <property type="component" value="Unassembled WGS sequence"/>
</dbReference>
<proteinExistence type="predicted"/>
<accession>A0A8H5BXY7</accession>
<evidence type="ECO:0008006" key="3">
    <source>
        <dbReference type="Google" id="ProtNLM"/>
    </source>
</evidence>
<comment type="caution">
    <text evidence="1">The sequence shown here is derived from an EMBL/GenBank/DDBJ whole genome shotgun (WGS) entry which is preliminary data.</text>
</comment>
<evidence type="ECO:0000313" key="2">
    <source>
        <dbReference type="Proteomes" id="UP000559256"/>
    </source>
</evidence>
<organism evidence="1 2">
    <name type="scientific">Tetrapyrgos nigripes</name>
    <dbReference type="NCBI Taxonomy" id="182062"/>
    <lineage>
        <taxon>Eukaryota</taxon>
        <taxon>Fungi</taxon>
        <taxon>Dikarya</taxon>
        <taxon>Basidiomycota</taxon>
        <taxon>Agaricomycotina</taxon>
        <taxon>Agaricomycetes</taxon>
        <taxon>Agaricomycetidae</taxon>
        <taxon>Agaricales</taxon>
        <taxon>Marasmiineae</taxon>
        <taxon>Marasmiaceae</taxon>
        <taxon>Tetrapyrgos</taxon>
    </lineage>
</organism>
<evidence type="ECO:0000313" key="1">
    <source>
        <dbReference type="EMBL" id="KAF5331500.1"/>
    </source>
</evidence>
<name>A0A8H5BXY7_9AGAR</name>
<keyword evidence="2" id="KW-1185">Reference proteome</keyword>
<dbReference type="OrthoDB" id="3260945at2759"/>
<reference evidence="1 2" key="1">
    <citation type="journal article" date="2020" name="ISME J.">
        <title>Uncovering the hidden diversity of litter-decomposition mechanisms in mushroom-forming fungi.</title>
        <authorList>
            <person name="Floudas D."/>
            <person name="Bentzer J."/>
            <person name="Ahren D."/>
            <person name="Johansson T."/>
            <person name="Persson P."/>
            <person name="Tunlid A."/>
        </authorList>
    </citation>
    <scope>NUCLEOTIDE SEQUENCE [LARGE SCALE GENOMIC DNA]</scope>
    <source>
        <strain evidence="1 2">CBS 291.85</strain>
    </source>
</reference>
<gene>
    <name evidence="1" type="ORF">D9758_018265</name>
</gene>
<sequence length="249" mass="28354">MHISLDILKRTPGVPKYAPILEYLCSSWKAVIHVQTIPTAYNIFEFLWEYIPEGPVSKLQHMRMYHALCPDSYNRETFQLMDSDLELQVIITMIGFLVGLNCQKILISIFWKFPSTVDDFVQGGGRAGQDDDEGVICQSVVIVLPNTIKAAQEFIQTAKPTTTSVSNLKQKSGTSSDTPMEEAKALFLLEKYCHVASTATMCNIYASVYLSNRIRFFSKLLFLLFRTSFPFIPNTFRSFISDFISKLHY</sequence>